<dbReference type="Gene3D" id="3.30.1330.30">
    <property type="match status" value="1"/>
</dbReference>
<dbReference type="RefSeq" id="WP_034422759.1">
    <property type="nucleotide sequence ID" value="NZ_CP045798.1"/>
</dbReference>
<dbReference type="GO" id="GO:0003723">
    <property type="term" value="F:RNA binding"/>
    <property type="evidence" value="ECO:0007669"/>
    <property type="project" value="InterPro"/>
</dbReference>
<dbReference type="EMBL" id="CP045798">
    <property type="protein sequence ID" value="QNB45266.1"/>
    <property type="molecule type" value="Genomic_DNA"/>
</dbReference>
<dbReference type="InterPro" id="IPR029064">
    <property type="entry name" value="Ribosomal_eL30-like_sf"/>
</dbReference>
<dbReference type="GO" id="GO:0005737">
    <property type="term" value="C:cytoplasm"/>
    <property type="evidence" value="ECO:0007669"/>
    <property type="project" value="UniProtKB-ARBA"/>
</dbReference>
<organism evidence="5 6">
    <name type="scientific">Thermanaerosceptrum fracticalcis</name>
    <dbReference type="NCBI Taxonomy" id="1712410"/>
    <lineage>
        <taxon>Bacteria</taxon>
        <taxon>Bacillati</taxon>
        <taxon>Bacillota</taxon>
        <taxon>Clostridia</taxon>
        <taxon>Eubacteriales</taxon>
        <taxon>Peptococcaceae</taxon>
        <taxon>Thermanaerosceptrum</taxon>
    </lineage>
</organism>
<name>A0A7G6DZL2_THEFR</name>
<dbReference type="Pfam" id="PF00588">
    <property type="entry name" value="SpoU_methylase"/>
    <property type="match status" value="1"/>
</dbReference>
<evidence type="ECO:0000259" key="4">
    <source>
        <dbReference type="SMART" id="SM00967"/>
    </source>
</evidence>
<dbReference type="Gene3D" id="3.40.1280.10">
    <property type="match status" value="1"/>
</dbReference>
<dbReference type="KEGG" id="tfr:BR63_02400"/>
<dbReference type="SUPFAM" id="SSF55315">
    <property type="entry name" value="L30e-like"/>
    <property type="match status" value="1"/>
</dbReference>
<dbReference type="GO" id="GO:0006396">
    <property type="term" value="P:RNA processing"/>
    <property type="evidence" value="ECO:0007669"/>
    <property type="project" value="InterPro"/>
</dbReference>
<dbReference type="InterPro" id="IPR053888">
    <property type="entry name" value="MRM3-like_sub_bind"/>
</dbReference>
<evidence type="ECO:0000313" key="6">
    <source>
        <dbReference type="Proteomes" id="UP000515847"/>
    </source>
</evidence>
<dbReference type="Proteomes" id="UP000515847">
    <property type="component" value="Chromosome"/>
</dbReference>
<evidence type="ECO:0000313" key="5">
    <source>
        <dbReference type="EMBL" id="QNB45266.1"/>
    </source>
</evidence>
<dbReference type="Pfam" id="PF22435">
    <property type="entry name" value="MRM3-like_sub_bind"/>
    <property type="match status" value="1"/>
</dbReference>
<dbReference type="InterPro" id="IPR029026">
    <property type="entry name" value="tRNA_m1G_MTases_N"/>
</dbReference>
<comment type="similarity">
    <text evidence="1">Belongs to the class IV-like SAM-binding methyltransferase superfamily. RNA methyltransferase TrmH family.</text>
</comment>
<proteinExistence type="inferred from homology"/>
<keyword evidence="2 5" id="KW-0489">Methyltransferase</keyword>
<dbReference type="GO" id="GO:0008173">
    <property type="term" value="F:RNA methyltransferase activity"/>
    <property type="evidence" value="ECO:0007669"/>
    <property type="project" value="InterPro"/>
</dbReference>
<dbReference type="InterPro" id="IPR029028">
    <property type="entry name" value="Alpha/beta_knot_MTases"/>
</dbReference>
<keyword evidence="3 5" id="KW-0808">Transferase</keyword>
<evidence type="ECO:0000256" key="1">
    <source>
        <dbReference type="ARBA" id="ARBA00007228"/>
    </source>
</evidence>
<dbReference type="SUPFAM" id="SSF75217">
    <property type="entry name" value="alpha/beta knot"/>
    <property type="match status" value="1"/>
</dbReference>
<protein>
    <submittedName>
        <fullName evidence="5">RNA methyltransferase</fullName>
    </submittedName>
</protein>
<dbReference type="AlphaFoldDB" id="A0A7G6DZL2"/>
<feature type="domain" description="RNA 2-O ribose methyltransferase substrate binding" evidence="4">
    <location>
        <begin position="33"/>
        <end position="108"/>
    </location>
</feature>
<dbReference type="InterPro" id="IPR001537">
    <property type="entry name" value="SpoU_MeTrfase"/>
</dbReference>
<dbReference type="InterPro" id="IPR051259">
    <property type="entry name" value="rRNA_Methyltransferase"/>
</dbReference>
<evidence type="ECO:0000256" key="3">
    <source>
        <dbReference type="ARBA" id="ARBA00022679"/>
    </source>
</evidence>
<accession>A0A7G6DZL2</accession>
<keyword evidence="6" id="KW-1185">Reference proteome</keyword>
<dbReference type="OrthoDB" id="9794400at2"/>
<dbReference type="PANTHER" id="PTHR43191:SF2">
    <property type="entry name" value="RRNA METHYLTRANSFERASE 3, MITOCHONDRIAL"/>
    <property type="match status" value="1"/>
</dbReference>
<dbReference type="GO" id="GO:0032259">
    <property type="term" value="P:methylation"/>
    <property type="evidence" value="ECO:0007669"/>
    <property type="project" value="UniProtKB-KW"/>
</dbReference>
<dbReference type="SMART" id="SM00967">
    <property type="entry name" value="SpoU_sub_bind"/>
    <property type="match status" value="1"/>
</dbReference>
<dbReference type="PANTHER" id="PTHR43191">
    <property type="entry name" value="RRNA METHYLTRANSFERASE 3"/>
    <property type="match status" value="1"/>
</dbReference>
<reference evidence="5 6" key="1">
    <citation type="journal article" date="2019" name="Front. Microbiol.">
        <title>Thermoanaerosceptrum fracticalcis gen. nov. sp. nov., a Novel Fumarate-Fermenting Microorganism From a Deep Fractured Carbonate Aquifer of the US Great Basin.</title>
        <authorList>
            <person name="Hamilton-Brehm S.D."/>
            <person name="Stewart L.E."/>
            <person name="Zavarin M."/>
            <person name="Caldwell M."/>
            <person name="Lawson P.A."/>
            <person name="Onstott T.C."/>
            <person name="Grzymski J."/>
            <person name="Neveux I."/>
            <person name="Lollar B.S."/>
            <person name="Russell C.E."/>
            <person name="Moser D.P."/>
        </authorList>
    </citation>
    <scope>NUCLEOTIDE SEQUENCE [LARGE SCALE GENOMIC DNA]</scope>
    <source>
        <strain evidence="5 6">DRI-13</strain>
    </source>
</reference>
<gene>
    <name evidence="5" type="ORF">BR63_02400</name>
</gene>
<dbReference type="InterPro" id="IPR013123">
    <property type="entry name" value="SpoU_subst-bd"/>
</dbReference>
<dbReference type="CDD" id="cd18095">
    <property type="entry name" value="SpoU-like_rRNA-MTase"/>
    <property type="match status" value="1"/>
</dbReference>
<sequence length="269" mass="29697">MVLGQITSLQNTLIKETRKLQQKKYREAENQYLIEGIRLVEEARKRGSLGKVFYDPNLGKTPRGLELLKKISKTGTPLYQVTPEILASLADTESPQGIVAVVNKESNGLWQLKLGDQSMVLIIDGLQDPGNLGTIIRTAWAVGVDGILCLTGTVDPYNSKTIRATMGGIFQVPVVTDLKWSQVHQWCQENHFQTVAGDLSAVKNHYAVTYSPRVAFILGNEGQGLQTVNLSEVHELVRIPLWGEAESLNVAVAAGILLYEAVRQMAYRL</sequence>
<evidence type="ECO:0000256" key="2">
    <source>
        <dbReference type="ARBA" id="ARBA00022603"/>
    </source>
</evidence>